<gene>
    <name evidence="3" type="ORF">EZH22_06670</name>
</gene>
<dbReference type="RefSeq" id="WP_203194938.1">
    <property type="nucleotide sequence ID" value="NZ_CP063362.1"/>
</dbReference>
<evidence type="ECO:0000313" key="3">
    <source>
        <dbReference type="EMBL" id="QRG08025.1"/>
    </source>
</evidence>
<evidence type="ECO:0000256" key="1">
    <source>
        <dbReference type="SAM" id="Coils"/>
    </source>
</evidence>
<organism evidence="3 4">
    <name type="scientific">Xanthobacter dioxanivorans</name>
    <dbReference type="NCBI Taxonomy" id="2528964"/>
    <lineage>
        <taxon>Bacteria</taxon>
        <taxon>Pseudomonadati</taxon>
        <taxon>Pseudomonadota</taxon>
        <taxon>Alphaproteobacteria</taxon>
        <taxon>Hyphomicrobiales</taxon>
        <taxon>Xanthobacteraceae</taxon>
        <taxon>Xanthobacter</taxon>
    </lineage>
</organism>
<name>A0A974PQW5_9HYPH</name>
<evidence type="ECO:0000313" key="4">
    <source>
        <dbReference type="Proteomes" id="UP000596427"/>
    </source>
</evidence>
<evidence type="ECO:0008006" key="5">
    <source>
        <dbReference type="Google" id="ProtNLM"/>
    </source>
</evidence>
<reference evidence="3 4" key="1">
    <citation type="submission" date="2020-10" db="EMBL/GenBank/DDBJ databases">
        <title>Degradation of 1,4-Dioxane by Xanthobacter sp. YN2, via a Novel Group-2 Soluble Di-Iron Monooxygenase.</title>
        <authorList>
            <person name="Ma F."/>
            <person name="Wang Y."/>
            <person name="Yang J."/>
            <person name="Guo H."/>
            <person name="Su D."/>
            <person name="Yu L."/>
        </authorList>
    </citation>
    <scope>NUCLEOTIDE SEQUENCE [LARGE SCALE GENOMIC DNA]</scope>
    <source>
        <strain evidence="3 4">YN2</strain>
    </source>
</reference>
<proteinExistence type="predicted"/>
<keyword evidence="2" id="KW-0472">Membrane</keyword>
<accession>A0A974PQW5</accession>
<keyword evidence="2" id="KW-0812">Transmembrane</keyword>
<keyword evidence="4" id="KW-1185">Reference proteome</keyword>
<keyword evidence="2" id="KW-1133">Transmembrane helix</keyword>
<feature type="coiled-coil region" evidence="1">
    <location>
        <begin position="184"/>
        <end position="245"/>
    </location>
</feature>
<dbReference type="EMBL" id="CP063362">
    <property type="protein sequence ID" value="QRG08025.1"/>
    <property type="molecule type" value="Genomic_DNA"/>
</dbReference>
<protein>
    <recommendedName>
        <fullName evidence="5">FUSC family protein</fullName>
    </recommendedName>
</protein>
<dbReference type="KEGG" id="xdi:EZH22_06670"/>
<dbReference type="AlphaFoldDB" id="A0A974PQW5"/>
<sequence length="250" mass="26270">MTVVIVLLADPGHVQPWLAGLHRVFEIGVGGVVGMACAILILPERALFRLFPHCAKTLRMCARLLELGRDGLLGRGLDPGEVDVLNTQTRTALRAADARIAEARAERAGWLTGHADPAPVVRNCRRLWHSVIILLRVSDRPLVEPVAGRVAPALDAAVAALGASMEGLAARLDGAAVPDFAGRMATAAAAVAALEAEAERLKAEGGLDVARSETLIALYSAVSACAQVRENLEDLVARYDEVKAEGGEGA</sequence>
<keyword evidence="1" id="KW-0175">Coiled coil</keyword>
<dbReference type="Proteomes" id="UP000596427">
    <property type="component" value="Chromosome"/>
</dbReference>
<evidence type="ECO:0000256" key="2">
    <source>
        <dbReference type="SAM" id="Phobius"/>
    </source>
</evidence>
<feature type="transmembrane region" description="Helical" evidence="2">
    <location>
        <begin position="24"/>
        <end position="42"/>
    </location>
</feature>